<dbReference type="Proteomes" id="UP000312512">
    <property type="component" value="Unassembled WGS sequence"/>
</dbReference>
<organism evidence="3 4">
    <name type="scientific">Nonomuraea phyllanthi</name>
    <dbReference type="NCBI Taxonomy" id="2219224"/>
    <lineage>
        <taxon>Bacteria</taxon>
        <taxon>Bacillati</taxon>
        <taxon>Actinomycetota</taxon>
        <taxon>Actinomycetes</taxon>
        <taxon>Streptosporangiales</taxon>
        <taxon>Streptosporangiaceae</taxon>
        <taxon>Nonomuraea</taxon>
    </lineage>
</organism>
<comment type="caution">
    <text evidence="3">The sequence shown here is derived from an EMBL/GenBank/DDBJ whole genome shotgun (WGS) entry which is preliminary data.</text>
</comment>
<dbReference type="RefSeq" id="WP_139635572.1">
    <property type="nucleotide sequence ID" value="NZ_VDLX02000020.1"/>
</dbReference>
<feature type="compositionally biased region" description="Basic and acidic residues" evidence="1">
    <location>
        <begin position="1"/>
        <end position="16"/>
    </location>
</feature>
<accession>A0A5C4VLS1</accession>
<keyword evidence="4" id="KW-1185">Reference proteome</keyword>
<sequence length="105" mass="11285">MTHEQPGREGPDPHETIRHRHPRPGPPPGRGPSRPPVTRRLPYTPDLLPDVPHYEAGPSRSGWWWLVVAGSIVLLVAAVAVAAILWSRAVDVPPPPPAGTSLTPG</sequence>
<protein>
    <submittedName>
        <fullName evidence="3">Uncharacterized protein</fullName>
    </submittedName>
</protein>
<evidence type="ECO:0000313" key="4">
    <source>
        <dbReference type="Proteomes" id="UP000312512"/>
    </source>
</evidence>
<keyword evidence="2" id="KW-1133">Transmembrane helix</keyword>
<reference evidence="3 4" key="1">
    <citation type="submission" date="2019-10" db="EMBL/GenBank/DDBJ databases">
        <title>Nonomuraea sp. nov., isolated from Phyllanthus amarus.</title>
        <authorList>
            <person name="Klykleung N."/>
            <person name="Tanasupawat S."/>
        </authorList>
    </citation>
    <scope>NUCLEOTIDE SEQUENCE [LARGE SCALE GENOMIC DNA]</scope>
    <source>
        <strain evidence="3 4">PA1-10</strain>
    </source>
</reference>
<proteinExistence type="predicted"/>
<evidence type="ECO:0000313" key="3">
    <source>
        <dbReference type="EMBL" id="KAB8189330.1"/>
    </source>
</evidence>
<feature type="compositionally biased region" description="Pro residues" evidence="1">
    <location>
        <begin position="24"/>
        <end position="35"/>
    </location>
</feature>
<dbReference type="AlphaFoldDB" id="A0A5C4VLS1"/>
<keyword evidence="2" id="KW-0472">Membrane</keyword>
<gene>
    <name evidence="3" type="ORF">FH608_039640</name>
</gene>
<evidence type="ECO:0000256" key="1">
    <source>
        <dbReference type="SAM" id="MobiDB-lite"/>
    </source>
</evidence>
<dbReference type="EMBL" id="VDLX02000020">
    <property type="protein sequence ID" value="KAB8189330.1"/>
    <property type="molecule type" value="Genomic_DNA"/>
</dbReference>
<feature type="region of interest" description="Disordered" evidence="1">
    <location>
        <begin position="1"/>
        <end position="58"/>
    </location>
</feature>
<evidence type="ECO:0000256" key="2">
    <source>
        <dbReference type="SAM" id="Phobius"/>
    </source>
</evidence>
<name>A0A5C4VLS1_9ACTN</name>
<keyword evidence="2" id="KW-0812">Transmembrane</keyword>
<feature type="transmembrane region" description="Helical" evidence="2">
    <location>
        <begin position="63"/>
        <end position="86"/>
    </location>
</feature>